<reference evidence="7" key="2">
    <citation type="submission" date="2020-08" db="EMBL/GenBank/DDBJ databases">
        <authorList>
            <person name="Kikuchi T."/>
        </authorList>
    </citation>
    <scope>NUCLEOTIDE SEQUENCE</scope>
    <source>
        <strain evidence="6">Ka4C1</strain>
    </source>
</reference>
<feature type="domain" description="Peptidase C1A papain C-terminal" evidence="4">
    <location>
        <begin position="139"/>
        <end position="354"/>
    </location>
</feature>
<dbReference type="InterPro" id="IPR013128">
    <property type="entry name" value="Peptidase_C1A"/>
</dbReference>
<dbReference type="InterPro" id="IPR025661">
    <property type="entry name" value="Pept_asp_AS"/>
</dbReference>
<dbReference type="SMR" id="A0A1I7RTN0"/>
<accession>A0A1I7RTN0</accession>
<keyword evidence="9" id="KW-1185">Reference proteome</keyword>
<evidence type="ECO:0000259" key="5">
    <source>
        <dbReference type="SMART" id="SM00848"/>
    </source>
</evidence>
<dbReference type="eggNOG" id="KOG1542">
    <property type="taxonomic scope" value="Eukaryota"/>
</dbReference>
<dbReference type="GO" id="GO:0006508">
    <property type="term" value="P:proteolysis"/>
    <property type="evidence" value="ECO:0007669"/>
    <property type="project" value="InterPro"/>
</dbReference>
<evidence type="ECO:0000259" key="4">
    <source>
        <dbReference type="SMART" id="SM00645"/>
    </source>
</evidence>
<evidence type="ECO:0000256" key="3">
    <source>
        <dbReference type="SAM" id="SignalP"/>
    </source>
</evidence>
<dbReference type="InterPro" id="IPR000668">
    <property type="entry name" value="Peptidase_C1A_C"/>
</dbReference>
<protein>
    <submittedName>
        <fullName evidence="6">(pine wood nematode) hypothetical protein</fullName>
    </submittedName>
</protein>
<feature type="domain" description="Cathepsin propeptide inhibitor" evidence="5">
    <location>
        <begin position="54"/>
        <end position="110"/>
    </location>
</feature>
<evidence type="ECO:0000256" key="2">
    <source>
        <dbReference type="ARBA" id="ARBA00023157"/>
    </source>
</evidence>
<dbReference type="AlphaFoldDB" id="A0A1I7RTN0"/>
<dbReference type="Pfam" id="PF00112">
    <property type="entry name" value="Peptidase_C1"/>
    <property type="match status" value="1"/>
</dbReference>
<sequence>MKFLLLPCLLAIPAFGYVLVDNLKVSAGVERTLKMAAEMRRGLGEGKEDVYAQFTDFIVKFEREYKDEKEVAQRFEIIEKSLKRIAELQKKSPTAQFGLTNMADLSEEEFGRIANLKVPPRNEDEEQDFLQLDISEEDLPKEHDWRKLNGVSSVKDQGDCGACFAFGTVGAIESQWLIKRNQSLDLSIEQILECTYDNPKYGSYFGCGGGYLDGVFQYVIDNGITDEKHWPYNPSWHDMGTCQKEPKVATLTSAKNITRLSDVELQKAVYSIGPVTVAIDSSFIQFYNGGIISVEDQEWGLDHAVLVVGYGVEKDIPYWIVKNSWGKIYGEHGYFRVYRGNNTLGITEAPEAAIL</sequence>
<evidence type="ECO:0000313" key="10">
    <source>
        <dbReference type="WBParaSite" id="BXY_0408500.1"/>
    </source>
</evidence>
<dbReference type="PROSITE" id="PS00640">
    <property type="entry name" value="THIOL_PROTEASE_ASN"/>
    <property type="match status" value="1"/>
</dbReference>
<feature type="chain" id="PRO_5035359384" evidence="3">
    <location>
        <begin position="17"/>
        <end position="355"/>
    </location>
</feature>
<dbReference type="PRINTS" id="PR00705">
    <property type="entry name" value="PAPAIN"/>
</dbReference>
<evidence type="ECO:0000313" key="8">
    <source>
        <dbReference type="Proteomes" id="UP000095284"/>
    </source>
</evidence>
<keyword evidence="3" id="KW-0732">Signal</keyword>
<dbReference type="InterPro" id="IPR025660">
    <property type="entry name" value="Pept_his_AS"/>
</dbReference>
<dbReference type="Proteomes" id="UP000582659">
    <property type="component" value="Unassembled WGS sequence"/>
</dbReference>
<dbReference type="InterPro" id="IPR039417">
    <property type="entry name" value="Peptidase_C1A_papain-like"/>
</dbReference>
<evidence type="ECO:0000313" key="6">
    <source>
        <dbReference type="EMBL" id="CAD5231162.1"/>
    </source>
</evidence>
<gene>
    <name evidence="6" type="ORF">BXYJ_LOCUS11343</name>
</gene>
<keyword evidence="2" id="KW-1015">Disulfide bond</keyword>
<dbReference type="WBParaSite" id="BXY_0408500.1">
    <property type="protein sequence ID" value="BXY_0408500.1"/>
    <property type="gene ID" value="BXY_0408500"/>
</dbReference>
<dbReference type="SMART" id="SM00848">
    <property type="entry name" value="Inhibitor_I29"/>
    <property type="match status" value="1"/>
</dbReference>
<dbReference type="Gene3D" id="3.90.70.10">
    <property type="entry name" value="Cysteine proteinases"/>
    <property type="match status" value="1"/>
</dbReference>
<comment type="similarity">
    <text evidence="1">Belongs to the peptidase C1 family.</text>
</comment>
<dbReference type="EMBL" id="CAJFCV020000005">
    <property type="protein sequence ID" value="CAG9122293.1"/>
    <property type="molecule type" value="Genomic_DNA"/>
</dbReference>
<dbReference type="InterPro" id="IPR013201">
    <property type="entry name" value="Prot_inhib_I29"/>
</dbReference>
<reference evidence="10" key="1">
    <citation type="submission" date="2016-11" db="UniProtKB">
        <authorList>
            <consortium name="WormBaseParasite"/>
        </authorList>
    </citation>
    <scope>IDENTIFICATION</scope>
</reference>
<name>A0A1I7RTN0_BURXY</name>
<dbReference type="OrthoDB" id="5875790at2759"/>
<organism evidence="8 10">
    <name type="scientific">Bursaphelenchus xylophilus</name>
    <name type="common">Pinewood nematode worm</name>
    <name type="synonym">Aphelenchoides xylophilus</name>
    <dbReference type="NCBI Taxonomy" id="6326"/>
    <lineage>
        <taxon>Eukaryota</taxon>
        <taxon>Metazoa</taxon>
        <taxon>Ecdysozoa</taxon>
        <taxon>Nematoda</taxon>
        <taxon>Chromadorea</taxon>
        <taxon>Rhabditida</taxon>
        <taxon>Tylenchina</taxon>
        <taxon>Tylenchomorpha</taxon>
        <taxon>Aphelenchoidea</taxon>
        <taxon>Aphelenchoididae</taxon>
        <taxon>Bursaphelenchus</taxon>
    </lineage>
</organism>
<dbReference type="Proteomes" id="UP000659654">
    <property type="component" value="Unassembled WGS sequence"/>
</dbReference>
<dbReference type="GO" id="GO:0008234">
    <property type="term" value="F:cysteine-type peptidase activity"/>
    <property type="evidence" value="ECO:0007669"/>
    <property type="project" value="InterPro"/>
</dbReference>
<proteinExistence type="inferred from homology"/>
<evidence type="ECO:0000313" key="7">
    <source>
        <dbReference type="EMBL" id="CAG9122293.1"/>
    </source>
</evidence>
<dbReference type="CDD" id="cd02248">
    <property type="entry name" value="Peptidase_C1A"/>
    <property type="match status" value="1"/>
</dbReference>
<feature type="signal peptide" evidence="3">
    <location>
        <begin position="1"/>
        <end position="16"/>
    </location>
</feature>
<dbReference type="SUPFAM" id="SSF54001">
    <property type="entry name" value="Cysteine proteinases"/>
    <property type="match status" value="1"/>
</dbReference>
<evidence type="ECO:0000313" key="9">
    <source>
        <dbReference type="Proteomes" id="UP000659654"/>
    </source>
</evidence>
<evidence type="ECO:0000256" key="1">
    <source>
        <dbReference type="ARBA" id="ARBA00008455"/>
    </source>
</evidence>
<dbReference type="InterPro" id="IPR038765">
    <property type="entry name" value="Papain-like_cys_pep_sf"/>
</dbReference>
<dbReference type="Proteomes" id="UP000095284">
    <property type="component" value="Unplaced"/>
</dbReference>
<dbReference type="PROSITE" id="PS00639">
    <property type="entry name" value="THIOL_PROTEASE_HIS"/>
    <property type="match status" value="1"/>
</dbReference>
<dbReference type="SMART" id="SM00645">
    <property type="entry name" value="Pept_C1"/>
    <property type="match status" value="1"/>
</dbReference>
<dbReference type="Pfam" id="PF08246">
    <property type="entry name" value="Inhibitor_I29"/>
    <property type="match status" value="1"/>
</dbReference>
<dbReference type="PANTHER" id="PTHR12411">
    <property type="entry name" value="CYSTEINE PROTEASE FAMILY C1-RELATED"/>
    <property type="match status" value="1"/>
</dbReference>
<dbReference type="EMBL" id="CAJFDI010000005">
    <property type="protein sequence ID" value="CAD5231162.1"/>
    <property type="molecule type" value="Genomic_DNA"/>
</dbReference>